<dbReference type="SUPFAM" id="SSF56349">
    <property type="entry name" value="DNA breaking-rejoining enzymes"/>
    <property type="match status" value="1"/>
</dbReference>
<evidence type="ECO:0000256" key="3">
    <source>
        <dbReference type="ARBA" id="ARBA00022618"/>
    </source>
</evidence>
<keyword evidence="3" id="KW-0132">Cell division</keyword>
<dbReference type="GO" id="GO:0051301">
    <property type="term" value="P:cell division"/>
    <property type="evidence" value="ECO:0007669"/>
    <property type="project" value="UniProtKB-KW"/>
</dbReference>
<keyword evidence="5" id="KW-0229">DNA integration</keyword>
<dbReference type="InterPro" id="IPR011010">
    <property type="entry name" value="DNA_brk_join_enz"/>
</dbReference>
<feature type="domain" description="Tyr recombinase" evidence="10">
    <location>
        <begin position="128"/>
        <end position="315"/>
    </location>
</feature>
<dbReference type="GO" id="GO:0003677">
    <property type="term" value="F:DNA binding"/>
    <property type="evidence" value="ECO:0007669"/>
    <property type="project" value="UniProtKB-UniRule"/>
</dbReference>
<sequence length="329" mass="38919">MKETIKKNISKIKRTELDRWVEEFFEYLSIEKNCSKLTIRNYKHYLSRFSTWFYKNYPRKKLYDLSLKVIKKYRVYLSRYVDKNGIPLKRITQVYHLICLRSFLKFLGKNDVKSLNPEKIELPKAESQSLKFLNPEQLNRLLNSPSVSKIQGLRNKTILELLFSTGLRVSELTKLNRDQLDFKRREFGVIGKGSRPRVVFLSDRAVKWLKLYLEKREDDWQPLFVRFCGKINEVNQGEKMRLSPRTVQRIVGKYVKKAKLPIKITPHGIRHSFATDLLSRGADIRSVQEMLGHKNIATTQIYTHVTNAQLKKIHEKFHSGNEDKEDKNL</sequence>
<evidence type="ECO:0000259" key="10">
    <source>
        <dbReference type="PROSITE" id="PS51898"/>
    </source>
</evidence>
<reference evidence="13" key="1">
    <citation type="submission" date="2017-09" db="EMBL/GenBank/DDBJ databases">
        <title>Depth-based differentiation of microbial function through sediment-hosted aquifers and enrichment of novel symbionts in the deep terrestrial subsurface.</title>
        <authorList>
            <person name="Probst A.J."/>
            <person name="Ladd B."/>
            <person name="Jarett J.K."/>
            <person name="Geller-Mcgrath D.E."/>
            <person name="Sieber C.M.K."/>
            <person name="Emerson J.B."/>
            <person name="Anantharaman K."/>
            <person name="Thomas B.C."/>
            <person name="Malmstrom R."/>
            <person name="Stieglmeier M."/>
            <person name="Klingl A."/>
            <person name="Woyke T."/>
            <person name="Ryan C.M."/>
            <person name="Banfield J.F."/>
        </authorList>
    </citation>
    <scope>NUCLEOTIDE SEQUENCE [LARGE SCALE GENOMIC DNA]</scope>
</reference>
<protein>
    <recommendedName>
        <fullName evidence="14">Tyrosine recombinase XerC</fullName>
    </recommendedName>
</protein>
<evidence type="ECO:0000256" key="8">
    <source>
        <dbReference type="ARBA" id="ARBA00023306"/>
    </source>
</evidence>
<dbReference type="InterPro" id="IPR013762">
    <property type="entry name" value="Integrase-like_cat_sf"/>
</dbReference>
<comment type="subcellular location">
    <subcellularLocation>
        <location evidence="1">Cytoplasm</location>
    </subcellularLocation>
</comment>
<dbReference type="GO" id="GO:0005737">
    <property type="term" value="C:cytoplasm"/>
    <property type="evidence" value="ECO:0007669"/>
    <property type="project" value="UniProtKB-SubCell"/>
</dbReference>
<dbReference type="InterPro" id="IPR002104">
    <property type="entry name" value="Integrase_catalytic"/>
</dbReference>
<evidence type="ECO:0000256" key="4">
    <source>
        <dbReference type="ARBA" id="ARBA00022829"/>
    </source>
</evidence>
<feature type="domain" description="Core-binding (CB)" evidence="11">
    <location>
        <begin position="15"/>
        <end position="108"/>
    </location>
</feature>
<dbReference type="GO" id="GO:0007059">
    <property type="term" value="P:chromosome segregation"/>
    <property type="evidence" value="ECO:0007669"/>
    <property type="project" value="UniProtKB-KW"/>
</dbReference>
<keyword evidence="6 9" id="KW-0238">DNA-binding</keyword>
<dbReference type="GO" id="GO:0015074">
    <property type="term" value="P:DNA integration"/>
    <property type="evidence" value="ECO:0007669"/>
    <property type="project" value="UniProtKB-KW"/>
</dbReference>
<proteinExistence type="predicted"/>
<evidence type="ECO:0000313" key="12">
    <source>
        <dbReference type="EMBL" id="PIS08697.1"/>
    </source>
</evidence>
<keyword evidence="4" id="KW-0159">Chromosome partition</keyword>
<organism evidence="12 13">
    <name type="scientific">Candidatus Beckwithbacteria bacterium CG10_big_fil_rev_8_21_14_0_10_34_10</name>
    <dbReference type="NCBI Taxonomy" id="1974495"/>
    <lineage>
        <taxon>Bacteria</taxon>
        <taxon>Candidatus Beckwithiibacteriota</taxon>
    </lineage>
</organism>
<comment type="caution">
    <text evidence="12">The sequence shown here is derived from an EMBL/GenBank/DDBJ whole genome shotgun (WGS) entry which is preliminary data.</text>
</comment>
<dbReference type="EMBL" id="PEZT01000030">
    <property type="protein sequence ID" value="PIS08697.1"/>
    <property type="molecule type" value="Genomic_DNA"/>
</dbReference>
<evidence type="ECO:0000256" key="7">
    <source>
        <dbReference type="ARBA" id="ARBA00023172"/>
    </source>
</evidence>
<evidence type="ECO:0000256" key="5">
    <source>
        <dbReference type="ARBA" id="ARBA00022908"/>
    </source>
</evidence>
<evidence type="ECO:0000256" key="6">
    <source>
        <dbReference type="ARBA" id="ARBA00023125"/>
    </source>
</evidence>
<keyword evidence="2" id="KW-0963">Cytoplasm</keyword>
<dbReference type="PANTHER" id="PTHR30349:SF77">
    <property type="entry name" value="TYROSINE RECOMBINASE XERC"/>
    <property type="match status" value="1"/>
</dbReference>
<gene>
    <name evidence="12" type="ORF">COT75_05410</name>
</gene>
<evidence type="ECO:0000313" key="13">
    <source>
        <dbReference type="Proteomes" id="UP000230093"/>
    </source>
</evidence>
<dbReference type="PANTHER" id="PTHR30349">
    <property type="entry name" value="PHAGE INTEGRASE-RELATED"/>
    <property type="match status" value="1"/>
</dbReference>
<dbReference type="PROSITE" id="PS51898">
    <property type="entry name" value="TYR_RECOMBINASE"/>
    <property type="match status" value="1"/>
</dbReference>
<dbReference type="Gene3D" id="1.10.150.130">
    <property type="match status" value="1"/>
</dbReference>
<dbReference type="NCBIfam" id="NF040815">
    <property type="entry name" value="recomb_XerA_Arch"/>
    <property type="match status" value="1"/>
</dbReference>
<dbReference type="PROSITE" id="PS51900">
    <property type="entry name" value="CB"/>
    <property type="match status" value="1"/>
</dbReference>
<accession>A0A2H0W7T8</accession>
<evidence type="ECO:0008006" key="14">
    <source>
        <dbReference type="Google" id="ProtNLM"/>
    </source>
</evidence>
<dbReference type="InterPro" id="IPR044068">
    <property type="entry name" value="CB"/>
</dbReference>
<evidence type="ECO:0000256" key="2">
    <source>
        <dbReference type="ARBA" id="ARBA00022490"/>
    </source>
</evidence>
<dbReference type="AlphaFoldDB" id="A0A2H0W7T8"/>
<evidence type="ECO:0000256" key="1">
    <source>
        <dbReference type="ARBA" id="ARBA00004496"/>
    </source>
</evidence>
<dbReference type="CDD" id="cd00798">
    <property type="entry name" value="INT_XerDC_C"/>
    <property type="match status" value="1"/>
</dbReference>
<dbReference type="Pfam" id="PF00589">
    <property type="entry name" value="Phage_integrase"/>
    <property type="match status" value="1"/>
</dbReference>
<dbReference type="Pfam" id="PF02899">
    <property type="entry name" value="Phage_int_SAM_1"/>
    <property type="match status" value="1"/>
</dbReference>
<dbReference type="Gene3D" id="1.10.443.10">
    <property type="entry name" value="Intergrase catalytic core"/>
    <property type="match status" value="1"/>
</dbReference>
<dbReference type="GO" id="GO:0006310">
    <property type="term" value="P:DNA recombination"/>
    <property type="evidence" value="ECO:0007669"/>
    <property type="project" value="UniProtKB-KW"/>
</dbReference>
<keyword evidence="8" id="KW-0131">Cell cycle</keyword>
<dbReference type="InterPro" id="IPR004107">
    <property type="entry name" value="Integrase_SAM-like_N"/>
</dbReference>
<dbReference type="InterPro" id="IPR050090">
    <property type="entry name" value="Tyrosine_recombinase_XerCD"/>
</dbReference>
<dbReference type="Proteomes" id="UP000230093">
    <property type="component" value="Unassembled WGS sequence"/>
</dbReference>
<evidence type="ECO:0000259" key="11">
    <source>
        <dbReference type="PROSITE" id="PS51900"/>
    </source>
</evidence>
<keyword evidence="7" id="KW-0233">DNA recombination</keyword>
<evidence type="ECO:0000256" key="9">
    <source>
        <dbReference type="PROSITE-ProRule" id="PRU01248"/>
    </source>
</evidence>
<name>A0A2H0W7T8_9BACT</name>
<dbReference type="InterPro" id="IPR010998">
    <property type="entry name" value="Integrase_recombinase_N"/>
</dbReference>